<dbReference type="InterPro" id="IPR050492">
    <property type="entry name" value="Bact_metal-bind_prot9"/>
</dbReference>
<dbReference type="EMBL" id="JBHSSD010000039">
    <property type="protein sequence ID" value="MFC6164799.1"/>
    <property type="molecule type" value="Genomic_DNA"/>
</dbReference>
<evidence type="ECO:0000256" key="3">
    <source>
        <dbReference type="ARBA" id="ARBA00022723"/>
    </source>
</evidence>
<accession>A0ABW1R6K8</accession>
<dbReference type="Gene3D" id="3.40.50.1980">
    <property type="entry name" value="Nitrogenase molybdenum iron protein domain"/>
    <property type="match status" value="2"/>
</dbReference>
<dbReference type="Pfam" id="PF01297">
    <property type="entry name" value="ZnuA"/>
    <property type="match status" value="1"/>
</dbReference>
<comment type="subcellular location">
    <subcellularLocation>
        <location evidence="1">Cell envelope</location>
    </subcellularLocation>
</comment>
<name>A0ABW1R6K8_9LACO</name>
<dbReference type="SUPFAM" id="SSF53807">
    <property type="entry name" value="Helical backbone' metal receptor"/>
    <property type="match status" value="1"/>
</dbReference>
<dbReference type="InterPro" id="IPR006129">
    <property type="entry name" value="AdhesinB"/>
</dbReference>
<dbReference type="RefSeq" id="WP_137641171.1">
    <property type="nucleotide sequence ID" value="NZ_BJDK01000042.1"/>
</dbReference>
<gene>
    <name evidence="6" type="ORF">ACFP3T_08985</name>
</gene>
<dbReference type="InterPro" id="IPR006127">
    <property type="entry name" value="ZnuA-like"/>
</dbReference>
<protein>
    <submittedName>
        <fullName evidence="6">Metal ABC transporter solute-binding protein, Zn/Mn family</fullName>
    </submittedName>
</protein>
<reference evidence="7" key="1">
    <citation type="journal article" date="2019" name="Int. J. Syst. Evol. Microbiol.">
        <title>The Global Catalogue of Microorganisms (GCM) 10K type strain sequencing project: providing services to taxonomists for standard genome sequencing and annotation.</title>
        <authorList>
            <consortium name="The Broad Institute Genomics Platform"/>
            <consortium name="The Broad Institute Genome Sequencing Center for Infectious Disease"/>
            <person name="Wu L."/>
            <person name="Ma J."/>
        </authorList>
    </citation>
    <scope>NUCLEOTIDE SEQUENCE [LARGE SCALE GENOMIC DNA]</scope>
    <source>
        <strain evidence="7">CCM 8932</strain>
    </source>
</reference>
<keyword evidence="4" id="KW-0732">Signal</keyword>
<comment type="caution">
    <text evidence="6">The sequence shown here is derived from an EMBL/GenBank/DDBJ whole genome shotgun (WGS) entry which is preliminary data.</text>
</comment>
<evidence type="ECO:0000313" key="6">
    <source>
        <dbReference type="EMBL" id="MFC6164799.1"/>
    </source>
</evidence>
<evidence type="ECO:0000313" key="7">
    <source>
        <dbReference type="Proteomes" id="UP001596253"/>
    </source>
</evidence>
<keyword evidence="2 5" id="KW-0813">Transport</keyword>
<dbReference type="PRINTS" id="PR00691">
    <property type="entry name" value="ADHESINB"/>
</dbReference>
<dbReference type="PANTHER" id="PTHR42953">
    <property type="entry name" value="HIGH-AFFINITY ZINC UPTAKE SYSTEM PROTEIN ZNUA-RELATED"/>
    <property type="match status" value="1"/>
</dbReference>
<evidence type="ECO:0000256" key="4">
    <source>
        <dbReference type="ARBA" id="ARBA00022729"/>
    </source>
</evidence>
<evidence type="ECO:0000256" key="5">
    <source>
        <dbReference type="RuleBase" id="RU003512"/>
    </source>
</evidence>
<organism evidence="6 7">
    <name type="scientific">Lactiplantibacillus dongliensis</name>
    <dbReference type="NCBI Taxonomy" id="2559919"/>
    <lineage>
        <taxon>Bacteria</taxon>
        <taxon>Bacillati</taxon>
        <taxon>Bacillota</taxon>
        <taxon>Bacilli</taxon>
        <taxon>Lactobacillales</taxon>
        <taxon>Lactobacillaceae</taxon>
        <taxon>Lactiplantibacillus</taxon>
    </lineage>
</organism>
<evidence type="ECO:0000256" key="2">
    <source>
        <dbReference type="ARBA" id="ARBA00022448"/>
    </source>
</evidence>
<keyword evidence="7" id="KW-1185">Reference proteome</keyword>
<proteinExistence type="inferred from homology"/>
<sequence length="314" mass="34819">MKKQLLAVVAVIGLITGVAGFLHQRQTRPVPQPAANGQLQVVTTNSILEDMVKQVGGRHVAVYSIVKRGTDPHEYEPRPADIAATAEAKVIFHNGLNLETGGNGWFNDLITTTHKRENLEVFAASRTVTPKRLTTNADEVDPHAWLDLANGIKYVQEITRVLKRRDPQHAVAYQTNAEAYTRKLRQLHTQSQAKFKTLPANQRVLVTSEGAFKYFAAAYQVTPAYIWEINTEAQGTPAQMRAVIKTIRASQVQRLFVEASVAPKSMQKVAQETGLKIQAKLLTDSLAPAGQPGSTYYEMMQWNLTKIYQGLSQS</sequence>
<dbReference type="Proteomes" id="UP001596253">
    <property type="component" value="Unassembled WGS sequence"/>
</dbReference>
<dbReference type="InterPro" id="IPR006128">
    <property type="entry name" value="Lipoprotein_PsaA-like"/>
</dbReference>
<dbReference type="PANTHER" id="PTHR42953:SF1">
    <property type="entry name" value="METAL-BINDING PROTEIN HI_0362-RELATED"/>
    <property type="match status" value="1"/>
</dbReference>
<dbReference type="PRINTS" id="PR00690">
    <property type="entry name" value="ADHESNFAMILY"/>
</dbReference>
<keyword evidence="3" id="KW-0479">Metal-binding</keyword>
<evidence type="ECO:0000256" key="1">
    <source>
        <dbReference type="ARBA" id="ARBA00004196"/>
    </source>
</evidence>
<comment type="similarity">
    <text evidence="5">Belongs to the bacterial solute-binding protein 9 family.</text>
</comment>